<evidence type="ECO:0000256" key="1">
    <source>
        <dbReference type="SAM" id="MobiDB-lite"/>
    </source>
</evidence>
<protein>
    <submittedName>
        <fullName evidence="2">Uncharacterized protein</fullName>
    </submittedName>
</protein>
<organism evidence="2 3">
    <name type="scientific">Mycena venus</name>
    <dbReference type="NCBI Taxonomy" id="2733690"/>
    <lineage>
        <taxon>Eukaryota</taxon>
        <taxon>Fungi</taxon>
        <taxon>Dikarya</taxon>
        <taxon>Basidiomycota</taxon>
        <taxon>Agaricomycotina</taxon>
        <taxon>Agaricomycetes</taxon>
        <taxon>Agaricomycetidae</taxon>
        <taxon>Agaricales</taxon>
        <taxon>Marasmiineae</taxon>
        <taxon>Mycenaceae</taxon>
        <taxon>Mycena</taxon>
    </lineage>
</organism>
<dbReference type="AlphaFoldDB" id="A0A8H6Y455"/>
<comment type="caution">
    <text evidence="2">The sequence shown here is derived from an EMBL/GenBank/DDBJ whole genome shotgun (WGS) entry which is preliminary data.</text>
</comment>
<proteinExistence type="predicted"/>
<dbReference type="OrthoDB" id="3251728at2759"/>
<evidence type="ECO:0000313" key="2">
    <source>
        <dbReference type="EMBL" id="KAF7352094.1"/>
    </source>
</evidence>
<dbReference type="EMBL" id="JACAZI010000009">
    <property type="protein sequence ID" value="KAF7352094.1"/>
    <property type="molecule type" value="Genomic_DNA"/>
</dbReference>
<gene>
    <name evidence="2" type="ORF">MVEN_01172200</name>
</gene>
<feature type="region of interest" description="Disordered" evidence="1">
    <location>
        <begin position="22"/>
        <end position="62"/>
    </location>
</feature>
<reference evidence="2" key="1">
    <citation type="submission" date="2020-05" db="EMBL/GenBank/DDBJ databases">
        <title>Mycena genomes resolve the evolution of fungal bioluminescence.</title>
        <authorList>
            <person name="Tsai I.J."/>
        </authorList>
    </citation>
    <scope>NUCLEOTIDE SEQUENCE</scope>
    <source>
        <strain evidence="2">CCC161011</strain>
    </source>
</reference>
<feature type="compositionally biased region" description="Low complexity" evidence="1">
    <location>
        <begin position="23"/>
        <end position="33"/>
    </location>
</feature>
<accession>A0A8H6Y455</accession>
<name>A0A8H6Y455_9AGAR</name>
<sequence>MQYESAYIASWVSCSHQARLSSRRSTCPHSSSPRPGPLIHGEKRQPVGTSTPAGPNFPRTDAHPPVPRWQEALLAVHFNLTLTTFLPMRHVLKNPPSGALISDTELREPAFHRRLFTLRIVHLRLSLWFVDLSPPAPRRL</sequence>
<dbReference type="Proteomes" id="UP000620124">
    <property type="component" value="Unassembled WGS sequence"/>
</dbReference>
<evidence type="ECO:0000313" key="3">
    <source>
        <dbReference type="Proteomes" id="UP000620124"/>
    </source>
</evidence>
<keyword evidence="3" id="KW-1185">Reference proteome</keyword>